<dbReference type="PANTHER" id="PTHR31876:SF26">
    <property type="entry name" value="PROTEIN LIKE COV 2"/>
    <property type="match status" value="1"/>
</dbReference>
<feature type="transmembrane region" description="Helical" evidence="1">
    <location>
        <begin position="15"/>
        <end position="37"/>
    </location>
</feature>
<keyword evidence="1" id="KW-0812">Transmembrane</keyword>
<gene>
    <name evidence="2" type="ORF">GPA21_16595</name>
</gene>
<keyword evidence="1" id="KW-1133">Transmembrane helix</keyword>
<dbReference type="Pfam" id="PF04367">
    <property type="entry name" value="DUF502"/>
    <property type="match status" value="1"/>
</dbReference>
<dbReference type="InterPro" id="IPR007462">
    <property type="entry name" value="COV1-like"/>
</dbReference>
<protein>
    <submittedName>
        <fullName evidence="2">DUF502 domain-containing protein</fullName>
    </submittedName>
</protein>
<dbReference type="RefSeq" id="WP_168989238.1">
    <property type="nucleotide sequence ID" value="NZ_CAWPHM010000037.1"/>
</dbReference>
<sequence length="244" mass="27125">MTPEAEKRVKNTPRYLLVGVLTVAPLWVTWLVFNFIFTRLSRIGEPWVVGMARAMRRDWPTVSELLLQPGFQSALAVAITLIILYFIGWIATRVIGQRIIHWLESLVQNIPMVAAIYGGTKRFLAVIKEKPGNVQRVVLIRFPSPEMRAVGLVTRVIRDADSGEELAVVYVPTSPNPTSGYIEIVPLSDVIPTDWTIDEAMSFVVTGGANSPDVVRFGKRIAFEDAMAAESRPIDPGSAPWKQP</sequence>
<keyword evidence="1" id="KW-0472">Membrane</keyword>
<proteinExistence type="predicted"/>
<dbReference type="Proteomes" id="UP000599523">
    <property type="component" value="Unassembled WGS sequence"/>
</dbReference>
<dbReference type="EMBL" id="WTVM01000133">
    <property type="protein sequence ID" value="NMG04574.1"/>
    <property type="molecule type" value="Genomic_DNA"/>
</dbReference>
<dbReference type="AlphaFoldDB" id="A0A972FD61"/>
<name>A0A972FD61_9RHOO</name>
<comment type="caution">
    <text evidence="2">The sequence shown here is derived from an EMBL/GenBank/DDBJ whole genome shotgun (WGS) entry which is preliminary data.</text>
</comment>
<evidence type="ECO:0000256" key="1">
    <source>
        <dbReference type="SAM" id="Phobius"/>
    </source>
</evidence>
<keyword evidence="3" id="KW-1185">Reference proteome</keyword>
<feature type="transmembrane region" description="Helical" evidence="1">
    <location>
        <begin position="70"/>
        <end position="91"/>
    </location>
</feature>
<organism evidence="2 3">
    <name type="scientific">Azoarcus taiwanensis</name>
    <dbReference type="NCBI Taxonomy" id="666964"/>
    <lineage>
        <taxon>Bacteria</taxon>
        <taxon>Pseudomonadati</taxon>
        <taxon>Pseudomonadota</taxon>
        <taxon>Betaproteobacteria</taxon>
        <taxon>Rhodocyclales</taxon>
        <taxon>Zoogloeaceae</taxon>
        <taxon>Azoarcus</taxon>
    </lineage>
</organism>
<dbReference type="PANTHER" id="PTHR31876">
    <property type="entry name" value="COV-LIKE PROTEIN 1"/>
    <property type="match status" value="1"/>
</dbReference>
<evidence type="ECO:0000313" key="3">
    <source>
        <dbReference type="Proteomes" id="UP000599523"/>
    </source>
</evidence>
<accession>A0A972FD61</accession>
<evidence type="ECO:0000313" key="2">
    <source>
        <dbReference type="EMBL" id="NMG04574.1"/>
    </source>
</evidence>
<reference evidence="2" key="1">
    <citation type="submission" date="2019-12" db="EMBL/GenBank/DDBJ databases">
        <title>Comparative genomics gives insights into the taxonomy of the Azoarcus-Aromatoleum group and reveals separate origins of nif in the plant-associated Azoarcus and non-plant-associated Aromatoleum sub-groups.</title>
        <authorList>
            <person name="Lafos M."/>
            <person name="Maluk M."/>
            <person name="Batista M."/>
            <person name="Junghare M."/>
            <person name="Carmona M."/>
            <person name="Faoro H."/>
            <person name="Cruz L.M."/>
            <person name="Battistoni F."/>
            <person name="De Souza E."/>
            <person name="Pedrosa F."/>
            <person name="Chen W.-M."/>
            <person name="Poole P.S."/>
            <person name="Dixon R.A."/>
            <person name="James E.K."/>
        </authorList>
    </citation>
    <scope>NUCLEOTIDE SEQUENCE</scope>
    <source>
        <strain evidence="2">NSC3</strain>
    </source>
</reference>